<name>A0A426YUH4_ENSVE</name>
<evidence type="ECO:0000313" key="3">
    <source>
        <dbReference type="Proteomes" id="UP000287651"/>
    </source>
</evidence>
<dbReference type="AlphaFoldDB" id="A0A426YUH4"/>
<gene>
    <name evidence="2" type="ORF">B296_00024400</name>
</gene>
<reference evidence="2 3" key="1">
    <citation type="journal article" date="2014" name="Agronomy (Basel)">
        <title>A Draft Genome Sequence for Ensete ventricosum, the Drought-Tolerant Tree Against Hunger.</title>
        <authorList>
            <person name="Harrison J."/>
            <person name="Moore K.A."/>
            <person name="Paszkiewicz K."/>
            <person name="Jones T."/>
            <person name="Grant M."/>
            <person name="Ambacheew D."/>
            <person name="Muzemil S."/>
            <person name="Studholme D.J."/>
        </authorList>
    </citation>
    <scope>NUCLEOTIDE SEQUENCE [LARGE SCALE GENOMIC DNA]</scope>
</reference>
<organism evidence="2 3">
    <name type="scientific">Ensete ventricosum</name>
    <name type="common">Abyssinian banana</name>
    <name type="synonym">Musa ensete</name>
    <dbReference type="NCBI Taxonomy" id="4639"/>
    <lineage>
        <taxon>Eukaryota</taxon>
        <taxon>Viridiplantae</taxon>
        <taxon>Streptophyta</taxon>
        <taxon>Embryophyta</taxon>
        <taxon>Tracheophyta</taxon>
        <taxon>Spermatophyta</taxon>
        <taxon>Magnoliopsida</taxon>
        <taxon>Liliopsida</taxon>
        <taxon>Zingiberales</taxon>
        <taxon>Musaceae</taxon>
        <taxon>Ensete</taxon>
    </lineage>
</organism>
<sequence>MPMNLKEGDRYVVNHGEDPTTVDFGDYVSLAEKEDADMAGRRDLARGSAAEWIEQKLSLDNENEGTSMAGIGGPTATREGDSKGWKQGRWLRAAVATAVAGLRPRLGCGWKDLGEKDLVGLHRRLEHARGQGEEMMLLASDRGRDDAIVGQRKKEAGAAGRRRNNKEGWGSNDAMEIGVDLVLVLVQHGNSRFRRGRGALNIFHDRGGRGKMRELSAEEVATATGTSEAMVPAISQKYLAEESTTVDRWG</sequence>
<proteinExistence type="predicted"/>
<evidence type="ECO:0000313" key="2">
    <source>
        <dbReference type="EMBL" id="RRT55382.1"/>
    </source>
</evidence>
<evidence type="ECO:0000256" key="1">
    <source>
        <dbReference type="SAM" id="MobiDB-lite"/>
    </source>
</evidence>
<comment type="caution">
    <text evidence="2">The sequence shown here is derived from an EMBL/GenBank/DDBJ whole genome shotgun (WGS) entry which is preliminary data.</text>
</comment>
<protein>
    <submittedName>
        <fullName evidence="2">Uncharacterized protein</fullName>
    </submittedName>
</protein>
<dbReference type="EMBL" id="AMZH03010115">
    <property type="protein sequence ID" value="RRT55382.1"/>
    <property type="molecule type" value="Genomic_DNA"/>
</dbReference>
<dbReference type="Proteomes" id="UP000287651">
    <property type="component" value="Unassembled WGS sequence"/>
</dbReference>
<feature type="region of interest" description="Disordered" evidence="1">
    <location>
        <begin position="63"/>
        <end position="83"/>
    </location>
</feature>
<accession>A0A426YUH4</accession>